<evidence type="ECO:0000256" key="7">
    <source>
        <dbReference type="SAM" id="Phobius"/>
    </source>
</evidence>
<evidence type="ECO:0000256" key="6">
    <source>
        <dbReference type="ARBA" id="ARBA00023136"/>
    </source>
</evidence>
<evidence type="ECO:0000313" key="8">
    <source>
        <dbReference type="EMBL" id="MEC0241749.1"/>
    </source>
</evidence>
<evidence type="ECO:0000256" key="5">
    <source>
        <dbReference type="ARBA" id="ARBA00022989"/>
    </source>
</evidence>
<dbReference type="InterPro" id="IPR052923">
    <property type="entry name" value="UPF0718"/>
</dbReference>
<keyword evidence="5 7" id="KW-1133">Transmembrane helix</keyword>
<feature type="transmembrane region" description="Helical" evidence="7">
    <location>
        <begin position="45"/>
        <end position="71"/>
    </location>
</feature>
<evidence type="ECO:0000256" key="1">
    <source>
        <dbReference type="ARBA" id="ARBA00004651"/>
    </source>
</evidence>
<dbReference type="Pfam" id="PF03773">
    <property type="entry name" value="ArsP_1"/>
    <property type="match status" value="1"/>
</dbReference>
<gene>
    <name evidence="8" type="ORF">P4H66_18195</name>
</gene>
<keyword evidence="9" id="KW-1185">Reference proteome</keyword>
<keyword evidence="4 7" id="KW-0812">Transmembrane</keyword>
<dbReference type="PANTHER" id="PTHR34184:SF4">
    <property type="entry name" value="UPF0718 PROTEIN YCGR"/>
    <property type="match status" value="1"/>
</dbReference>
<evidence type="ECO:0000256" key="4">
    <source>
        <dbReference type="ARBA" id="ARBA00022692"/>
    </source>
</evidence>
<proteinExistence type="inferred from homology"/>
<dbReference type="EMBL" id="JARLKZ010000014">
    <property type="protein sequence ID" value="MEC0241749.1"/>
    <property type="molecule type" value="Genomic_DNA"/>
</dbReference>
<dbReference type="Proteomes" id="UP001344632">
    <property type="component" value="Unassembled WGS sequence"/>
</dbReference>
<keyword evidence="3" id="KW-1003">Cell membrane</keyword>
<feature type="transmembrane region" description="Helical" evidence="7">
    <location>
        <begin position="6"/>
        <end position="25"/>
    </location>
</feature>
<feature type="transmembrane region" description="Helical" evidence="7">
    <location>
        <begin position="86"/>
        <end position="109"/>
    </location>
</feature>
<dbReference type="PANTHER" id="PTHR34184">
    <property type="entry name" value="UPF0718 PROTEIN YCGR"/>
    <property type="match status" value="1"/>
</dbReference>
<dbReference type="InterPro" id="IPR005524">
    <property type="entry name" value="DUF318"/>
</dbReference>
<sequence>MKVSNVYKILPLLFPVIFLIPALVVSFHSQTRLLSNPQLQQIKTLFIGIFLEAFPFLLLGVLLSSLLQIFIKDEWIRRLNLKNPVLGVLMGSTLGLILPICECGMIPVVRRLIQKINPPASPYIYTNPDSVAEFDEQHPDYAAKVGDKQ</sequence>
<accession>A0ABU6GPU6</accession>
<organism evidence="8 9">
    <name type="scientific">Paenibacillus dokdonensis</name>
    <dbReference type="NCBI Taxonomy" id="2567944"/>
    <lineage>
        <taxon>Bacteria</taxon>
        <taxon>Bacillati</taxon>
        <taxon>Bacillota</taxon>
        <taxon>Bacilli</taxon>
        <taxon>Bacillales</taxon>
        <taxon>Paenibacillaceae</taxon>
        <taxon>Paenibacillus</taxon>
    </lineage>
</organism>
<evidence type="ECO:0000256" key="3">
    <source>
        <dbReference type="ARBA" id="ARBA00022475"/>
    </source>
</evidence>
<comment type="similarity">
    <text evidence="2">Belongs to the UPF0718 family.</text>
</comment>
<reference evidence="8 9" key="1">
    <citation type="submission" date="2023-03" db="EMBL/GenBank/DDBJ databases">
        <title>Bacillus Genome Sequencing.</title>
        <authorList>
            <person name="Dunlap C."/>
        </authorList>
    </citation>
    <scope>NUCLEOTIDE SEQUENCE [LARGE SCALE GENOMIC DNA]</scope>
    <source>
        <strain evidence="8 9">BD-525</strain>
    </source>
</reference>
<keyword evidence="6 7" id="KW-0472">Membrane</keyword>
<name>A0ABU6GPU6_9BACL</name>
<protein>
    <submittedName>
        <fullName evidence="8">Permease</fullName>
    </submittedName>
</protein>
<dbReference type="RefSeq" id="WP_326089421.1">
    <property type="nucleotide sequence ID" value="NZ_JARLKZ010000014.1"/>
</dbReference>
<evidence type="ECO:0000256" key="2">
    <source>
        <dbReference type="ARBA" id="ARBA00006386"/>
    </source>
</evidence>
<comment type="subcellular location">
    <subcellularLocation>
        <location evidence="1">Cell membrane</location>
        <topology evidence="1">Multi-pass membrane protein</topology>
    </subcellularLocation>
</comment>
<comment type="caution">
    <text evidence="8">The sequence shown here is derived from an EMBL/GenBank/DDBJ whole genome shotgun (WGS) entry which is preliminary data.</text>
</comment>
<evidence type="ECO:0000313" key="9">
    <source>
        <dbReference type="Proteomes" id="UP001344632"/>
    </source>
</evidence>